<dbReference type="Pfam" id="PF12874">
    <property type="entry name" value="zf-met"/>
    <property type="match status" value="3"/>
</dbReference>
<dbReference type="PANTHER" id="PTHR47487">
    <property type="entry name" value="OS06G0651300 PROTEIN-RELATED"/>
    <property type="match status" value="1"/>
</dbReference>
<evidence type="ECO:0000313" key="4">
    <source>
        <dbReference type="EMBL" id="WVZ94070.1"/>
    </source>
</evidence>
<reference evidence="4 5" key="1">
    <citation type="submission" date="2024-02" db="EMBL/GenBank/DDBJ databases">
        <title>High-quality chromosome-scale genome assembly of Pensacola bahiagrass (Paspalum notatum Flugge var. saurae).</title>
        <authorList>
            <person name="Vega J.M."/>
            <person name="Podio M."/>
            <person name="Orjuela J."/>
            <person name="Siena L.A."/>
            <person name="Pessino S.C."/>
            <person name="Combes M.C."/>
            <person name="Mariac C."/>
            <person name="Albertini E."/>
            <person name="Pupilli F."/>
            <person name="Ortiz J.P.A."/>
            <person name="Leblanc O."/>
        </authorList>
    </citation>
    <scope>NUCLEOTIDE SEQUENCE [LARGE SCALE GENOMIC DNA]</scope>
    <source>
        <strain evidence="4">R1</strain>
        <tissue evidence="4">Leaf</tissue>
    </source>
</reference>
<evidence type="ECO:0000256" key="1">
    <source>
        <dbReference type="SAM" id="MobiDB-lite"/>
    </source>
</evidence>
<feature type="domain" description="C2H2-type" evidence="2">
    <location>
        <begin position="444"/>
        <end position="468"/>
    </location>
</feature>
<feature type="domain" description="U1-type" evidence="3">
    <location>
        <begin position="122"/>
        <end position="156"/>
    </location>
</feature>
<dbReference type="InterPro" id="IPR013087">
    <property type="entry name" value="Znf_C2H2_type"/>
</dbReference>
<feature type="region of interest" description="Disordered" evidence="1">
    <location>
        <begin position="337"/>
        <end position="398"/>
    </location>
</feature>
<organism evidence="4 5">
    <name type="scientific">Paspalum notatum var. saurae</name>
    <dbReference type="NCBI Taxonomy" id="547442"/>
    <lineage>
        <taxon>Eukaryota</taxon>
        <taxon>Viridiplantae</taxon>
        <taxon>Streptophyta</taxon>
        <taxon>Embryophyta</taxon>
        <taxon>Tracheophyta</taxon>
        <taxon>Spermatophyta</taxon>
        <taxon>Magnoliopsida</taxon>
        <taxon>Liliopsida</taxon>
        <taxon>Poales</taxon>
        <taxon>Poaceae</taxon>
        <taxon>PACMAD clade</taxon>
        <taxon>Panicoideae</taxon>
        <taxon>Andropogonodae</taxon>
        <taxon>Paspaleae</taxon>
        <taxon>Paspalinae</taxon>
        <taxon>Paspalum</taxon>
    </lineage>
</organism>
<name>A0AAQ3UPL1_PASNO</name>
<evidence type="ECO:0008006" key="6">
    <source>
        <dbReference type="Google" id="ProtNLM"/>
    </source>
</evidence>
<dbReference type="SUPFAM" id="SSF57667">
    <property type="entry name" value="beta-beta-alpha zinc fingers"/>
    <property type="match status" value="3"/>
</dbReference>
<feature type="compositionally biased region" description="Polar residues" evidence="1">
    <location>
        <begin position="153"/>
        <end position="165"/>
    </location>
</feature>
<feature type="region of interest" description="Disordered" evidence="1">
    <location>
        <begin position="141"/>
        <end position="174"/>
    </location>
</feature>
<evidence type="ECO:0000259" key="2">
    <source>
        <dbReference type="SMART" id="SM00355"/>
    </source>
</evidence>
<feature type="domain" description="U1-type" evidence="3">
    <location>
        <begin position="258"/>
        <end position="292"/>
    </location>
</feature>
<feature type="region of interest" description="Disordered" evidence="1">
    <location>
        <begin position="486"/>
        <end position="511"/>
    </location>
</feature>
<dbReference type="InterPro" id="IPR003604">
    <property type="entry name" value="Matrin/U1-like-C_Znf_C2H2"/>
</dbReference>
<feature type="domain" description="C2H2-type" evidence="2">
    <location>
        <begin position="33"/>
        <end position="57"/>
    </location>
</feature>
<protein>
    <recommendedName>
        <fullName evidence="6">C2H2-type domain-containing protein</fullName>
    </recommendedName>
</protein>
<sequence>MAMGPSGDYTPTKLMMLTNTGVLNEVMQMDGYLLCEVCNKRTADRVTMMCHLEGSKHISKVKRKNQASRKPQDEVASAIDAAKMDVEGVSVPDANASAVPRADPETLVPEVYDVPHCVQRLEGFLLCELCDVKAPSMKGMQQHLSGKKHKTKVNASSDASVNLSTAGKEAGNKAQPADADMAVVMDMAPQLEAPLAKSFQATVGDDSELQETTAASTKEDVPAGDCTKTHVDLVNNVCDSDSQTMEVDNVQHPLLRVDGLLLCPCCNAKAQSEIIMRYHLAGKKHKHKMTLAAQGKKRGVSVLATGSVEIHGNSPKSTKANVEAESAQSVVAQAKNAAAMSPMEVDRPAEARTATRIGPEKDGEYARVQSNSSKSMKADEEAESAPSLAAPQPKNSAAMAAMDVEPTACNESVKMNGTPAPAKPIKIQVEGKVFTVLQQENGRLSCELCGMHGCDKDSMILHLYTRTHWEETSLAEKKQQEAQLVMDKKSDGGSTAGGEGSSGGGMGTISV</sequence>
<dbReference type="Gene3D" id="3.30.160.60">
    <property type="entry name" value="Classic Zinc Finger"/>
    <property type="match status" value="3"/>
</dbReference>
<feature type="domain" description="U1-type" evidence="3">
    <location>
        <begin position="30"/>
        <end position="64"/>
    </location>
</feature>
<dbReference type="AlphaFoldDB" id="A0AAQ3UPL1"/>
<feature type="domain" description="C2H2-type" evidence="2">
    <location>
        <begin position="261"/>
        <end position="285"/>
    </location>
</feature>
<feature type="domain" description="C2H2-type" evidence="2">
    <location>
        <begin position="125"/>
        <end position="149"/>
    </location>
</feature>
<dbReference type="GO" id="GO:0008270">
    <property type="term" value="F:zinc ion binding"/>
    <property type="evidence" value="ECO:0007669"/>
    <property type="project" value="InterPro"/>
</dbReference>
<feature type="compositionally biased region" description="Gly residues" evidence="1">
    <location>
        <begin position="494"/>
        <end position="511"/>
    </location>
</feature>
<feature type="compositionally biased region" description="Low complexity" evidence="1">
    <location>
        <begin position="384"/>
        <end position="393"/>
    </location>
</feature>
<keyword evidence="5" id="KW-1185">Reference proteome</keyword>
<dbReference type="SMART" id="SM00451">
    <property type="entry name" value="ZnF_U1"/>
    <property type="match status" value="3"/>
</dbReference>
<accession>A0AAQ3UPL1</accession>
<dbReference type="Proteomes" id="UP001341281">
    <property type="component" value="Chromosome 09"/>
</dbReference>
<evidence type="ECO:0000313" key="5">
    <source>
        <dbReference type="Proteomes" id="UP001341281"/>
    </source>
</evidence>
<proteinExistence type="predicted"/>
<dbReference type="PANTHER" id="PTHR47487:SF2">
    <property type="entry name" value="C2H2-TYPE DOMAIN-CONTAINING PROTEIN"/>
    <property type="match status" value="1"/>
</dbReference>
<gene>
    <name evidence="4" type="ORF">U9M48_040010</name>
</gene>
<evidence type="ECO:0000259" key="3">
    <source>
        <dbReference type="SMART" id="SM00451"/>
    </source>
</evidence>
<dbReference type="SMART" id="SM00355">
    <property type="entry name" value="ZnF_C2H2"/>
    <property type="match status" value="4"/>
</dbReference>
<dbReference type="GO" id="GO:0003676">
    <property type="term" value="F:nucleic acid binding"/>
    <property type="evidence" value="ECO:0007669"/>
    <property type="project" value="InterPro"/>
</dbReference>
<dbReference type="InterPro" id="IPR036236">
    <property type="entry name" value="Znf_C2H2_sf"/>
</dbReference>
<dbReference type="EMBL" id="CP144753">
    <property type="protein sequence ID" value="WVZ94070.1"/>
    <property type="molecule type" value="Genomic_DNA"/>
</dbReference>